<keyword evidence="3" id="KW-1185">Reference proteome</keyword>
<dbReference type="Proteomes" id="UP000254326">
    <property type="component" value="Unassembled WGS sequence"/>
</dbReference>
<protein>
    <submittedName>
        <fullName evidence="2">DUF3108 domain-containing protein</fullName>
    </submittedName>
</protein>
<dbReference type="RefSeq" id="WP_115468321.1">
    <property type="nucleotide sequence ID" value="NZ_QKRA01000005.1"/>
</dbReference>
<keyword evidence="1" id="KW-0732">Signal</keyword>
<sequence>MGMIRKLLLALLIIQITPTLAASSASFIPPYEATYSTIWEKGVSFRVEGTQTLTKKNTNDWHFEFSADTLLASLSESVSFHTTNDSIRPHKYHYKSRVLNKTREAELTFNWKNMTVRNDVDSKPWTMPITQNTVDRLGLQLQVRYDLIQGKQNLKYDVADGGKIKHYRFKKGKTEHIDTKLGKLKVIKVIRTDNMTDDRQSYFWFAPEKNYLLVKMVHNEDGESYTLDLEKVSPL</sequence>
<dbReference type="EMBL" id="QKRA01000005">
    <property type="protein sequence ID" value="RDL43836.1"/>
    <property type="molecule type" value="Genomic_DNA"/>
</dbReference>
<feature type="chain" id="PRO_5016760889" evidence="1">
    <location>
        <begin position="22"/>
        <end position="235"/>
    </location>
</feature>
<dbReference type="OrthoDB" id="6007799at2"/>
<gene>
    <name evidence="2" type="ORF">DN730_11670</name>
</gene>
<feature type="signal peptide" evidence="1">
    <location>
        <begin position="1"/>
        <end position="21"/>
    </location>
</feature>
<dbReference type="AlphaFoldDB" id="A0A370U7R6"/>
<dbReference type="InterPro" id="IPR021457">
    <property type="entry name" value="DUF3108"/>
</dbReference>
<dbReference type="Pfam" id="PF11306">
    <property type="entry name" value="DUF3108"/>
    <property type="match status" value="1"/>
</dbReference>
<accession>A0A370U7R6</accession>
<proteinExistence type="predicted"/>
<reference evidence="2 3" key="1">
    <citation type="submission" date="2018-06" db="EMBL/GenBank/DDBJ databases">
        <title>Marinomonas sp. YLB-05 draft genome sequence.</title>
        <authorList>
            <person name="Yu L."/>
            <person name="Tang X."/>
        </authorList>
    </citation>
    <scope>NUCLEOTIDE SEQUENCE [LARGE SCALE GENOMIC DNA]</scope>
    <source>
        <strain evidence="2 3">YLB-05</strain>
    </source>
</reference>
<comment type="caution">
    <text evidence="2">The sequence shown here is derived from an EMBL/GenBank/DDBJ whole genome shotgun (WGS) entry which is preliminary data.</text>
</comment>
<evidence type="ECO:0000313" key="2">
    <source>
        <dbReference type="EMBL" id="RDL43836.1"/>
    </source>
</evidence>
<name>A0A370U7R6_9GAMM</name>
<organism evidence="2 3">
    <name type="scientific">Marinomonas piezotolerans</name>
    <dbReference type="NCBI Taxonomy" id="2213058"/>
    <lineage>
        <taxon>Bacteria</taxon>
        <taxon>Pseudomonadati</taxon>
        <taxon>Pseudomonadota</taxon>
        <taxon>Gammaproteobacteria</taxon>
        <taxon>Oceanospirillales</taxon>
        <taxon>Oceanospirillaceae</taxon>
        <taxon>Marinomonas</taxon>
    </lineage>
</organism>
<evidence type="ECO:0000313" key="3">
    <source>
        <dbReference type="Proteomes" id="UP000254326"/>
    </source>
</evidence>
<evidence type="ECO:0000256" key="1">
    <source>
        <dbReference type="SAM" id="SignalP"/>
    </source>
</evidence>